<dbReference type="STRING" id="999422.HMPREF9944_02558"/>
<accession>H1HQW4</accession>
<dbReference type="EMBL" id="AGEK01000051">
    <property type="protein sequence ID" value="EHO65059.1"/>
    <property type="molecule type" value="Genomic_DNA"/>
</dbReference>
<dbReference type="AlphaFoldDB" id="H1HQW4"/>
<sequence length="245" mass="28051">MPTCSSVSARVKQAFFFQIDRIIDWIPIRSIIAIAYTKGHKSRGCPGYDGLVLFKTVLLHTWYGLSDVEVEEQVNDRLSYNRFVGLGMEDAVPNSTTVCRFWNTLVEAGLYDMILDKINHKLKEKDIIVRHDAIVETSIIDTPHRPRGCREYEVVEDHHEEDGRETLQEAMLKEVVKSNVDEDARWNKKMEKLHFGYKRHTVTDENRLVLAEETTAANESGIKHLETPLKKAGLPQGRPVYADKG</sequence>
<evidence type="ECO:0008006" key="5">
    <source>
        <dbReference type="Google" id="ProtNLM"/>
    </source>
</evidence>
<name>H1HQW4_9BACT</name>
<dbReference type="HOGENOM" id="CLU_049873_1_1_10"/>
<dbReference type="Pfam" id="PF05598">
    <property type="entry name" value="DUF772"/>
    <property type="match status" value="1"/>
</dbReference>
<dbReference type="PANTHER" id="PTHR35604">
    <property type="entry name" value="TRANSPOSASE INSH FOR INSERTION SEQUENCE ELEMENT IS5A-RELATED"/>
    <property type="match status" value="1"/>
</dbReference>
<dbReference type="GO" id="GO:0004803">
    <property type="term" value="F:transposase activity"/>
    <property type="evidence" value="ECO:0007669"/>
    <property type="project" value="InterPro"/>
</dbReference>
<dbReference type="Pfam" id="PF01609">
    <property type="entry name" value="DDE_Tnp_1"/>
    <property type="match status" value="1"/>
</dbReference>
<evidence type="ECO:0000313" key="4">
    <source>
        <dbReference type="Proteomes" id="UP000003167"/>
    </source>
</evidence>
<gene>
    <name evidence="3" type="ORF">HMPREF9944_02558</name>
</gene>
<dbReference type="InterPro" id="IPR002559">
    <property type="entry name" value="Transposase_11"/>
</dbReference>
<comment type="caution">
    <text evidence="3">The sequence shown here is derived from an EMBL/GenBank/DDBJ whole genome shotgun (WGS) entry which is preliminary data.</text>
</comment>
<protein>
    <recommendedName>
        <fullName evidence="5">Transposase InsH N-terminal domain-containing protein</fullName>
    </recommendedName>
</protein>
<proteinExistence type="predicted"/>
<feature type="domain" description="Transposase InsH N-terminal" evidence="2">
    <location>
        <begin position="12"/>
        <end position="102"/>
    </location>
</feature>
<organism evidence="3 4">
    <name type="scientific">Segatella maculosa OT 289</name>
    <dbReference type="NCBI Taxonomy" id="999422"/>
    <lineage>
        <taxon>Bacteria</taxon>
        <taxon>Pseudomonadati</taxon>
        <taxon>Bacteroidota</taxon>
        <taxon>Bacteroidia</taxon>
        <taxon>Bacteroidales</taxon>
        <taxon>Prevotellaceae</taxon>
        <taxon>Segatella</taxon>
    </lineage>
</organism>
<evidence type="ECO:0000259" key="1">
    <source>
        <dbReference type="Pfam" id="PF01609"/>
    </source>
</evidence>
<keyword evidence="4" id="KW-1185">Reference proteome</keyword>
<dbReference type="GO" id="GO:0006313">
    <property type="term" value="P:DNA transposition"/>
    <property type="evidence" value="ECO:0007669"/>
    <property type="project" value="InterPro"/>
</dbReference>
<dbReference type="PATRIC" id="fig|999422.3.peg.2682"/>
<evidence type="ECO:0000313" key="3">
    <source>
        <dbReference type="EMBL" id="EHO65059.1"/>
    </source>
</evidence>
<feature type="domain" description="Transposase IS4-like" evidence="1">
    <location>
        <begin position="179"/>
        <end position="245"/>
    </location>
</feature>
<reference evidence="3 4" key="1">
    <citation type="submission" date="2011-12" db="EMBL/GenBank/DDBJ databases">
        <title>The Genome Sequence of Prevotella maculosa OT 289.</title>
        <authorList>
            <consortium name="The Broad Institute Genome Sequencing Platform"/>
            <person name="Earl A."/>
            <person name="Ward D."/>
            <person name="Feldgarden M."/>
            <person name="Gevers D."/>
            <person name="Izard J."/>
            <person name="Blanton J.M."/>
            <person name="Mathney J."/>
            <person name="Tanner A.C."/>
            <person name="Dewhirst F.E."/>
            <person name="Young S.K."/>
            <person name="Zeng Q."/>
            <person name="Gargeya S."/>
            <person name="Fitzgerald M."/>
            <person name="Haas B."/>
            <person name="Abouelleil A."/>
            <person name="Alvarado L."/>
            <person name="Arachchi H.M."/>
            <person name="Berlin A."/>
            <person name="Chapman S.B."/>
            <person name="Gearin G."/>
            <person name="Goldberg J."/>
            <person name="Griggs A."/>
            <person name="Gujja S."/>
            <person name="Hansen M."/>
            <person name="Heiman D."/>
            <person name="Howarth C."/>
            <person name="Larimer J."/>
            <person name="Lui A."/>
            <person name="MacDonald P.J.P."/>
            <person name="McCowen C."/>
            <person name="Montmayeur A."/>
            <person name="Murphy C."/>
            <person name="Neiman D."/>
            <person name="Pearson M."/>
            <person name="Priest M."/>
            <person name="Roberts A."/>
            <person name="Saif S."/>
            <person name="Shea T."/>
            <person name="Sisk P."/>
            <person name="Stolte C."/>
            <person name="Sykes S."/>
            <person name="Wortman J."/>
            <person name="Nusbaum C."/>
            <person name="Birren B."/>
        </authorList>
    </citation>
    <scope>NUCLEOTIDE SEQUENCE [LARGE SCALE GENOMIC DNA]</scope>
    <source>
        <strain evidence="3 4">OT 289</strain>
    </source>
</reference>
<dbReference type="GO" id="GO:0003677">
    <property type="term" value="F:DNA binding"/>
    <property type="evidence" value="ECO:0007669"/>
    <property type="project" value="InterPro"/>
</dbReference>
<dbReference type="Proteomes" id="UP000003167">
    <property type="component" value="Unassembled WGS sequence"/>
</dbReference>
<dbReference type="InterPro" id="IPR008490">
    <property type="entry name" value="Transposase_InsH_N"/>
</dbReference>
<evidence type="ECO:0000259" key="2">
    <source>
        <dbReference type="Pfam" id="PF05598"/>
    </source>
</evidence>
<dbReference type="PANTHER" id="PTHR35604:SF2">
    <property type="entry name" value="TRANSPOSASE INSH FOR INSERTION SEQUENCE ELEMENT IS5A-RELATED"/>
    <property type="match status" value="1"/>
</dbReference>